<reference evidence="2" key="1">
    <citation type="journal article" date="2022" name="Mol. Ecol. Resour.">
        <title>The genomes of chicory, endive, great burdock and yacon provide insights into Asteraceae palaeo-polyploidization history and plant inulin production.</title>
        <authorList>
            <person name="Fan W."/>
            <person name="Wang S."/>
            <person name="Wang H."/>
            <person name="Wang A."/>
            <person name="Jiang F."/>
            <person name="Liu H."/>
            <person name="Zhao H."/>
            <person name="Xu D."/>
            <person name="Zhang Y."/>
        </authorList>
    </citation>
    <scope>NUCLEOTIDE SEQUENCE [LARGE SCALE GENOMIC DNA]</scope>
    <source>
        <strain evidence="2">cv. Yunnan</strain>
    </source>
</reference>
<protein>
    <submittedName>
        <fullName evidence="1">Uncharacterized protein</fullName>
    </submittedName>
</protein>
<keyword evidence="2" id="KW-1185">Reference proteome</keyword>
<accession>A0ACB9C817</accession>
<evidence type="ECO:0000313" key="2">
    <source>
        <dbReference type="Proteomes" id="UP001056120"/>
    </source>
</evidence>
<dbReference type="Proteomes" id="UP001056120">
    <property type="component" value="Linkage Group LG21"/>
</dbReference>
<comment type="caution">
    <text evidence="1">The sequence shown here is derived from an EMBL/GenBank/DDBJ whole genome shotgun (WGS) entry which is preliminary data.</text>
</comment>
<evidence type="ECO:0000313" key="1">
    <source>
        <dbReference type="EMBL" id="KAI3730424.1"/>
    </source>
</evidence>
<name>A0ACB9C817_9ASTR</name>
<dbReference type="EMBL" id="CM042038">
    <property type="protein sequence ID" value="KAI3730424.1"/>
    <property type="molecule type" value="Genomic_DNA"/>
</dbReference>
<proteinExistence type="predicted"/>
<organism evidence="1 2">
    <name type="scientific">Smallanthus sonchifolius</name>
    <dbReference type="NCBI Taxonomy" id="185202"/>
    <lineage>
        <taxon>Eukaryota</taxon>
        <taxon>Viridiplantae</taxon>
        <taxon>Streptophyta</taxon>
        <taxon>Embryophyta</taxon>
        <taxon>Tracheophyta</taxon>
        <taxon>Spermatophyta</taxon>
        <taxon>Magnoliopsida</taxon>
        <taxon>eudicotyledons</taxon>
        <taxon>Gunneridae</taxon>
        <taxon>Pentapetalae</taxon>
        <taxon>asterids</taxon>
        <taxon>campanulids</taxon>
        <taxon>Asterales</taxon>
        <taxon>Asteraceae</taxon>
        <taxon>Asteroideae</taxon>
        <taxon>Heliantheae alliance</taxon>
        <taxon>Millerieae</taxon>
        <taxon>Smallanthus</taxon>
    </lineage>
</organism>
<sequence length="188" mass="21338">MDPYYHHTILQQGYYTYGFPVSPGHAPFVPYDQLRSVHYAQYVDDVAVLNTMWMNQETYNASYTPINPYVPYGRPGGALSDSLLLEERLIMQELEADAAAQQLTTSGSGLSEEKISEHLHVYTEKGKMIENCEGEEVDSCCCICLGEYEKNEKMGRLDCGHGYHEDCIKRWLLSKNVCPMCRSTALMV</sequence>
<gene>
    <name evidence="1" type="ORF">L1987_61594</name>
</gene>
<reference evidence="1 2" key="2">
    <citation type="journal article" date="2022" name="Mol. Ecol. Resour.">
        <title>The genomes of chicory, endive, great burdock and yacon provide insights into Asteraceae paleo-polyploidization history and plant inulin production.</title>
        <authorList>
            <person name="Fan W."/>
            <person name="Wang S."/>
            <person name="Wang H."/>
            <person name="Wang A."/>
            <person name="Jiang F."/>
            <person name="Liu H."/>
            <person name="Zhao H."/>
            <person name="Xu D."/>
            <person name="Zhang Y."/>
        </authorList>
    </citation>
    <scope>NUCLEOTIDE SEQUENCE [LARGE SCALE GENOMIC DNA]</scope>
    <source>
        <strain evidence="2">cv. Yunnan</strain>
        <tissue evidence="1">Leaves</tissue>
    </source>
</reference>